<dbReference type="PROSITE" id="PS51257">
    <property type="entry name" value="PROKAR_LIPOPROTEIN"/>
    <property type="match status" value="1"/>
</dbReference>
<dbReference type="InterPro" id="IPR036280">
    <property type="entry name" value="Multihaem_cyt_sf"/>
</dbReference>
<keyword evidence="1" id="KW-0732">Signal</keyword>
<dbReference type="Proteomes" id="UP000486602">
    <property type="component" value="Unassembled WGS sequence"/>
</dbReference>
<evidence type="ECO:0000313" key="3">
    <source>
        <dbReference type="Proteomes" id="UP000486602"/>
    </source>
</evidence>
<feature type="chain" id="PRO_5029584913" description="Repeat protein (TIGR03806 family)" evidence="1">
    <location>
        <begin position="21"/>
        <end position="364"/>
    </location>
</feature>
<gene>
    <name evidence="2" type="ORF">G3O08_06895</name>
</gene>
<sequence length="364" mass="41782">MKNYLFGASLFMLASIFVSCGEDDEPEPPAKSPVEVTSPVVFNPDEVPYQTLSEYNFFEGNMADFSPVLGVLPYDVITPLFSDYSKKSRFVWMPDSVKATYESDHNILNFADGTILIKNFYYDHVQPLDDKRVIETRVLYMLNNEWQFAEYVWNDEQTEAFLDMEGSNTNISFVDEAGLTMTVDYRIPNQSECLTCHKVNENPIPIGPKPQNINSDYAYTDGVKNQLIKWVEMGYLDSNYPTNIVTTVRWDDTSQLLEDRVRSYLDMNCAHCHRSGSHCDYREIRFGYNETTNADIMGICMESQVYINSDLNYVIAGGKSNKSALFFRLNSIDEEVRMPLLGRSVVHEEGLQLIYEYIESLNPC</sequence>
<reference evidence="2 3" key="1">
    <citation type="submission" date="2020-02" db="EMBL/GenBank/DDBJ databases">
        <title>Out from the shadows clarifying the taxonomy of the family Cryomorphaceae and related taxa by utilizing the GTDB taxonomic framework.</title>
        <authorList>
            <person name="Bowman J.P."/>
        </authorList>
    </citation>
    <scope>NUCLEOTIDE SEQUENCE [LARGE SCALE GENOMIC DNA]</scope>
    <source>
        <strain evidence="2 3">QSSC 1-22</strain>
    </source>
</reference>
<dbReference type="EMBL" id="JAAGVY010000009">
    <property type="protein sequence ID" value="NEN23225.1"/>
    <property type="molecule type" value="Genomic_DNA"/>
</dbReference>
<evidence type="ECO:0000313" key="2">
    <source>
        <dbReference type="EMBL" id="NEN23225.1"/>
    </source>
</evidence>
<dbReference type="RefSeq" id="WP_163284234.1">
    <property type="nucleotide sequence ID" value="NZ_JAAGVY010000009.1"/>
</dbReference>
<dbReference type="SUPFAM" id="SSF48695">
    <property type="entry name" value="Multiheme cytochromes"/>
    <property type="match status" value="1"/>
</dbReference>
<evidence type="ECO:0000256" key="1">
    <source>
        <dbReference type="SAM" id="SignalP"/>
    </source>
</evidence>
<evidence type="ECO:0008006" key="4">
    <source>
        <dbReference type="Google" id="ProtNLM"/>
    </source>
</evidence>
<feature type="signal peptide" evidence="1">
    <location>
        <begin position="1"/>
        <end position="20"/>
    </location>
</feature>
<proteinExistence type="predicted"/>
<comment type="caution">
    <text evidence="2">The sequence shown here is derived from an EMBL/GenBank/DDBJ whole genome shotgun (WGS) entry which is preliminary data.</text>
</comment>
<organism evidence="2 3">
    <name type="scientific">Cryomorpha ignava</name>
    <dbReference type="NCBI Taxonomy" id="101383"/>
    <lineage>
        <taxon>Bacteria</taxon>
        <taxon>Pseudomonadati</taxon>
        <taxon>Bacteroidota</taxon>
        <taxon>Flavobacteriia</taxon>
        <taxon>Flavobacteriales</taxon>
        <taxon>Cryomorphaceae</taxon>
        <taxon>Cryomorpha</taxon>
    </lineage>
</organism>
<dbReference type="AlphaFoldDB" id="A0A7K3WR85"/>
<accession>A0A7K3WR85</accession>
<name>A0A7K3WR85_9FLAO</name>
<protein>
    <recommendedName>
        <fullName evidence="4">Repeat protein (TIGR03806 family)</fullName>
    </recommendedName>
</protein>
<keyword evidence="3" id="KW-1185">Reference proteome</keyword>